<proteinExistence type="predicted"/>
<evidence type="ECO:0000256" key="1">
    <source>
        <dbReference type="SAM" id="Phobius"/>
    </source>
</evidence>
<evidence type="ECO:0000313" key="2">
    <source>
        <dbReference type="EMBL" id="KAK0512761.1"/>
    </source>
</evidence>
<feature type="transmembrane region" description="Helical" evidence="1">
    <location>
        <begin position="20"/>
        <end position="49"/>
    </location>
</feature>
<keyword evidence="1" id="KW-1133">Transmembrane helix</keyword>
<gene>
    <name evidence="2" type="ORF">JMJ35_004778</name>
</gene>
<reference evidence="2" key="1">
    <citation type="submission" date="2023-03" db="EMBL/GenBank/DDBJ databases">
        <title>Complete genome of Cladonia borealis.</title>
        <authorList>
            <person name="Park H."/>
        </authorList>
    </citation>
    <scope>NUCLEOTIDE SEQUENCE</scope>
    <source>
        <strain evidence="2">ANT050790</strain>
    </source>
</reference>
<sequence>MARNAETVPYRLNLWQKLVLLPYIANIPQIFAIMLEYVGLVCWSCAATLSTRSSWLSSTPLPNYCYLISHMNTLLQLQYILAAFRTVLVPVNSVAFAITILRRETTCTDAFLYFGLIAVSTVVAAVVLALQIVVQNSSLDMQAILRIRPDLSSEEVLNSWEFFTDITMPLTGFILFLLASGLEIVAVSARHLIPYPARLPRQFRPFVAEEHKRARAFKGPEASTLGTELVARLDPGPLARLFDDYEKRALISTHTDLEVCQSNIAIVCRYLHDLHSLSTEKTLRKLS</sequence>
<dbReference type="Proteomes" id="UP001166286">
    <property type="component" value="Unassembled WGS sequence"/>
</dbReference>
<comment type="caution">
    <text evidence="2">The sequence shown here is derived from an EMBL/GenBank/DDBJ whole genome shotgun (WGS) entry which is preliminary data.</text>
</comment>
<keyword evidence="3" id="KW-1185">Reference proteome</keyword>
<feature type="transmembrane region" description="Helical" evidence="1">
    <location>
        <begin position="77"/>
        <end position="98"/>
    </location>
</feature>
<evidence type="ECO:0000313" key="3">
    <source>
        <dbReference type="Proteomes" id="UP001166286"/>
    </source>
</evidence>
<organism evidence="2 3">
    <name type="scientific">Cladonia borealis</name>
    <dbReference type="NCBI Taxonomy" id="184061"/>
    <lineage>
        <taxon>Eukaryota</taxon>
        <taxon>Fungi</taxon>
        <taxon>Dikarya</taxon>
        <taxon>Ascomycota</taxon>
        <taxon>Pezizomycotina</taxon>
        <taxon>Lecanoromycetes</taxon>
        <taxon>OSLEUM clade</taxon>
        <taxon>Lecanoromycetidae</taxon>
        <taxon>Lecanorales</taxon>
        <taxon>Lecanorineae</taxon>
        <taxon>Cladoniaceae</taxon>
        <taxon>Cladonia</taxon>
    </lineage>
</organism>
<keyword evidence="1" id="KW-0472">Membrane</keyword>
<dbReference type="AlphaFoldDB" id="A0AA39R2D4"/>
<keyword evidence="1" id="KW-0812">Transmembrane</keyword>
<name>A0AA39R2D4_9LECA</name>
<dbReference type="EMBL" id="JAFEKC020000009">
    <property type="protein sequence ID" value="KAK0512761.1"/>
    <property type="molecule type" value="Genomic_DNA"/>
</dbReference>
<feature type="transmembrane region" description="Helical" evidence="1">
    <location>
        <begin position="110"/>
        <end position="134"/>
    </location>
</feature>
<protein>
    <submittedName>
        <fullName evidence="2">Uncharacterized protein</fullName>
    </submittedName>
</protein>
<feature type="transmembrane region" description="Helical" evidence="1">
    <location>
        <begin position="170"/>
        <end position="193"/>
    </location>
</feature>
<accession>A0AA39R2D4</accession>